<evidence type="ECO:0000313" key="1">
    <source>
        <dbReference type="EMBL" id="KAK3287309.1"/>
    </source>
</evidence>
<evidence type="ECO:0000313" key="2">
    <source>
        <dbReference type="Proteomes" id="UP001190700"/>
    </source>
</evidence>
<comment type="caution">
    <text evidence="1">The sequence shown here is derived from an EMBL/GenBank/DDBJ whole genome shotgun (WGS) entry which is preliminary data.</text>
</comment>
<protein>
    <submittedName>
        <fullName evidence="1">Uncharacterized protein</fullName>
    </submittedName>
</protein>
<dbReference type="AlphaFoldDB" id="A0AAE0GZV8"/>
<gene>
    <name evidence="1" type="ORF">CYMTET_5177</name>
</gene>
<sequence>MLNAYYDDAGRLTDRTVGWKRIRDGEETRCAVELYVNMTLERTAQHFAVLLCDAKAIRAFARILRQDASDRAIDAHVRVDKSRPTVLRLELNSADDSAATLATELRRCVLSTRGERLEHQQAPA</sequence>
<dbReference type="Proteomes" id="UP001190700">
    <property type="component" value="Unassembled WGS sequence"/>
</dbReference>
<name>A0AAE0GZV8_9CHLO</name>
<keyword evidence="2" id="KW-1185">Reference proteome</keyword>
<accession>A0AAE0GZV8</accession>
<proteinExistence type="predicted"/>
<reference evidence="1 2" key="1">
    <citation type="journal article" date="2015" name="Genome Biol. Evol.">
        <title>Comparative Genomics of a Bacterivorous Green Alga Reveals Evolutionary Causalities and Consequences of Phago-Mixotrophic Mode of Nutrition.</title>
        <authorList>
            <person name="Burns J.A."/>
            <person name="Paasch A."/>
            <person name="Narechania A."/>
            <person name="Kim E."/>
        </authorList>
    </citation>
    <scope>NUCLEOTIDE SEQUENCE [LARGE SCALE GENOMIC DNA]</scope>
    <source>
        <strain evidence="1 2">PLY_AMNH</strain>
    </source>
</reference>
<dbReference type="EMBL" id="LGRX02000913">
    <property type="protein sequence ID" value="KAK3287309.1"/>
    <property type="molecule type" value="Genomic_DNA"/>
</dbReference>
<organism evidence="1 2">
    <name type="scientific">Cymbomonas tetramitiformis</name>
    <dbReference type="NCBI Taxonomy" id="36881"/>
    <lineage>
        <taxon>Eukaryota</taxon>
        <taxon>Viridiplantae</taxon>
        <taxon>Chlorophyta</taxon>
        <taxon>Pyramimonadophyceae</taxon>
        <taxon>Pyramimonadales</taxon>
        <taxon>Pyramimonadaceae</taxon>
        <taxon>Cymbomonas</taxon>
    </lineage>
</organism>